<dbReference type="PANTHER" id="PTHR43344:SF15">
    <property type="entry name" value="PHOSPHOSERINE PHOSPHATASE SERB1"/>
    <property type="match status" value="1"/>
</dbReference>
<dbReference type="RefSeq" id="WP_313542971.1">
    <property type="nucleotide sequence ID" value="NZ_CP134880.1"/>
</dbReference>
<dbReference type="InterPro" id="IPR036412">
    <property type="entry name" value="HAD-like_sf"/>
</dbReference>
<dbReference type="EMBL" id="CP134880">
    <property type="protein sequence ID" value="WNM27036.1"/>
    <property type="molecule type" value="Genomic_DNA"/>
</dbReference>
<evidence type="ECO:0000313" key="2">
    <source>
        <dbReference type="EMBL" id="WNM27036.1"/>
    </source>
</evidence>
<gene>
    <name evidence="2" type="ORF">RN607_12640</name>
</gene>
<dbReference type="Proteomes" id="UP001303408">
    <property type="component" value="Chromosome"/>
</dbReference>
<dbReference type="NCBIfam" id="TIGR01490">
    <property type="entry name" value="HAD-SF-IB-hyp1"/>
    <property type="match status" value="1"/>
</dbReference>
<organism evidence="2">
    <name type="scientific">Demequina capsici</name>
    <dbReference type="NCBI Taxonomy" id="3075620"/>
    <lineage>
        <taxon>Bacteria</taxon>
        <taxon>Bacillati</taxon>
        <taxon>Actinomycetota</taxon>
        <taxon>Actinomycetes</taxon>
        <taxon>Micrococcales</taxon>
        <taxon>Demequinaceae</taxon>
        <taxon>Demequina</taxon>
    </lineage>
</organism>
<dbReference type="Gene3D" id="3.40.50.1000">
    <property type="entry name" value="HAD superfamily/HAD-like"/>
    <property type="match status" value="1"/>
</dbReference>
<evidence type="ECO:0000256" key="1">
    <source>
        <dbReference type="ARBA" id="ARBA00009184"/>
    </source>
</evidence>
<dbReference type="SUPFAM" id="SSF56784">
    <property type="entry name" value="HAD-like"/>
    <property type="match status" value="1"/>
</dbReference>
<dbReference type="CDD" id="cd02612">
    <property type="entry name" value="HAD_PGPPase"/>
    <property type="match status" value="1"/>
</dbReference>
<dbReference type="Gene3D" id="1.20.1440.100">
    <property type="entry name" value="SG protein - dephosphorylation function"/>
    <property type="match status" value="1"/>
</dbReference>
<reference evidence="2" key="1">
    <citation type="submission" date="2023-09" db="EMBL/GenBank/DDBJ databases">
        <title>Demequina sp. a novel bacteria isolated from Capsicum annuum.</title>
        <authorList>
            <person name="Humaira Z."/>
            <person name="Lee J."/>
            <person name="Cho D."/>
        </authorList>
    </citation>
    <scope>NUCLEOTIDE SEQUENCE</scope>
    <source>
        <strain evidence="2">PMTSA13</strain>
    </source>
</reference>
<dbReference type="InterPro" id="IPR023214">
    <property type="entry name" value="HAD_sf"/>
</dbReference>
<dbReference type="PANTHER" id="PTHR43344">
    <property type="entry name" value="PHOSPHOSERINE PHOSPHATASE"/>
    <property type="match status" value="1"/>
</dbReference>
<keyword evidence="2" id="KW-0378">Hydrolase</keyword>
<dbReference type="KEGG" id="dcp:RN607_12640"/>
<proteinExistence type="inferred from homology"/>
<sequence length="286" mass="31612">MTARQPAPEPGTRIAAFFDVDNTIIRGASAFHIARGLKQRGFFTNRDLFHFAWEQFKYNIFGESKEQMASLRSEALSIVKGWSVAEMNAIGEEVYDEVLALRIFPGTKAIIDEHRAQGHEVWLVTASPVEIGRLIARRLGATGALGTVAEQKGGYYTGVLVGSMLHGSHKADAVTVLAEERDLALRSSFAYGDSMNDAHMLETVGHPCAINPDRRLRAHARRCGWPVKDFRGRNSQGRRSIARASMTGSVWALMQVLRGIKRALLAPFRRGRGDDLAADNPQARKL</sequence>
<protein>
    <submittedName>
        <fullName evidence="2">HAD-IB family hydrolase</fullName>
    </submittedName>
</protein>
<dbReference type="Pfam" id="PF12710">
    <property type="entry name" value="HAD"/>
    <property type="match status" value="1"/>
</dbReference>
<name>A0AA96FA87_9MICO</name>
<dbReference type="AlphaFoldDB" id="A0AA96FA87"/>
<accession>A0AA96FA87</accession>
<comment type="similarity">
    <text evidence="1">Belongs to the HAD-like hydrolase superfamily. SerB family.</text>
</comment>
<dbReference type="InterPro" id="IPR050582">
    <property type="entry name" value="HAD-like_SerB"/>
</dbReference>
<dbReference type="GO" id="GO:0016787">
    <property type="term" value="F:hydrolase activity"/>
    <property type="evidence" value="ECO:0007669"/>
    <property type="project" value="UniProtKB-KW"/>
</dbReference>
<dbReference type="NCBIfam" id="TIGR01488">
    <property type="entry name" value="HAD-SF-IB"/>
    <property type="match status" value="1"/>
</dbReference>
<dbReference type="InterPro" id="IPR006385">
    <property type="entry name" value="HAD_hydro_SerB1"/>
</dbReference>